<protein>
    <recommendedName>
        <fullName evidence="4">Nucleoside 2-deoxyribosyltransferase like</fullName>
    </recommendedName>
</protein>
<dbReference type="Pfam" id="PF15891">
    <property type="entry name" value="Nuc_deoxyri_tr2"/>
    <property type="match status" value="1"/>
</dbReference>
<sequence>MDSQQPIEMPIHSDGTAPEPSVEETQQHAGEILCREFKAPEEVVVRGKSVFLAGSIEMGKARNWQEELKNKLLNVPCTIINPRRVDFGGDWVQEMSDPKLYQQVTWELDWLNNVDVIAMNFERDTKAPISLLELGLYAATGKMVVCCPVGFYRRGNVQIVCQRYGIPIFTELPDMVGEVVHRLTH</sequence>
<organism evidence="2 3">
    <name type="scientific">Zalerion maritima</name>
    <dbReference type="NCBI Taxonomy" id="339359"/>
    <lineage>
        <taxon>Eukaryota</taxon>
        <taxon>Fungi</taxon>
        <taxon>Dikarya</taxon>
        <taxon>Ascomycota</taxon>
        <taxon>Pezizomycotina</taxon>
        <taxon>Sordariomycetes</taxon>
        <taxon>Lulworthiomycetidae</taxon>
        <taxon>Lulworthiales</taxon>
        <taxon>Lulworthiaceae</taxon>
        <taxon>Zalerion</taxon>
    </lineage>
</organism>
<gene>
    <name evidence="2" type="ORF">MKZ38_004748</name>
</gene>
<evidence type="ECO:0000313" key="2">
    <source>
        <dbReference type="EMBL" id="KAJ2905673.1"/>
    </source>
</evidence>
<accession>A0AAD5WUE4</accession>
<dbReference type="EMBL" id="JAKWBI020000027">
    <property type="protein sequence ID" value="KAJ2905673.1"/>
    <property type="molecule type" value="Genomic_DNA"/>
</dbReference>
<keyword evidence="3" id="KW-1185">Reference proteome</keyword>
<comment type="caution">
    <text evidence="2">The sequence shown here is derived from an EMBL/GenBank/DDBJ whole genome shotgun (WGS) entry which is preliminary data.</text>
</comment>
<dbReference type="Proteomes" id="UP001201980">
    <property type="component" value="Unassembled WGS sequence"/>
</dbReference>
<dbReference type="Gene3D" id="3.40.50.450">
    <property type="match status" value="1"/>
</dbReference>
<reference evidence="2" key="1">
    <citation type="submission" date="2022-07" db="EMBL/GenBank/DDBJ databases">
        <title>Draft genome sequence of Zalerion maritima ATCC 34329, a (micro)plastics degrading marine fungus.</title>
        <authorList>
            <person name="Paco A."/>
            <person name="Goncalves M.F.M."/>
            <person name="Rocha-Santos T.A.P."/>
            <person name="Alves A."/>
        </authorList>
    </citation>
    <scope>NUCLEOTIDE SEQUENCE</scope>
    <source>
        <strain evidence="2">ATCC 34329</strain>
    </source>
</reference>
<feature type="region of interest" description="Disordered" evidence="1">
    <location>
        <begin position="1"/>
        <end position="28"/>
    </location>
</feature>
<evidence type="ECO:0000313" key="3">
    <source>
        <dbReference type="Proteomes" id="UP001201980"/>
    </source>
</evidence>
<proteinExistence type="predicted"/>
<evidence type="ECO:0000256" key="1">
    <source>
        <dbReference type="SAM" id="MobiDB-lite"/>
    </source>
</evidence>
<evidence type="ECO:0008006" key="4">
    <source>
        <dbReference type="Google" id="ProtNLM"/>
    </source>
</evidence>
<name>A0AAD5WUE4_9PEZI</name>
<dbReference type="InterPro" id="IPR039470">
    <property type="entry name" value="Nuc_deoxyri_tr2"/>
</dbReference>
<dbReference type="AlphaFoldDB" id="A0AAD5WUE4"/>